<protein>
    <recommendedName>
        <fullName evidence="9">C2H2-type domain-containing protein</fullName>
    </recommendedName>
</protein>
<dbReference type="GO" id="GO:0008270">
    <property type="term" value="F:zinc ion binding"/>
    <property type="evidence" value="ECO:0007669"/>
    <property type="project" value="UniProtKB-KW"/>
</dbReference>
<evidence type="ECO:0000256" key="2">
    <source>
        <dbReference type="ARBA" id="ARBA00022737"/>
    </source>
</evidence>
<dbReference type="Proteomes" id="UP000268162">
    <property type="component" value="Unassembled WGS sequence"/>
</dbReference>
<sequence length="53" mass="6300">TFSCASCNRSYSRKQELNRHLKSFTKERPFACTNCARAFNRKDILKRHINTIH</sequence>
<dbReference type="InterPro" id="IPR013087">
    <property type="entry name" value="Znf_C2H2_type"/>
</dbReference>
<dbReference type="FunFam" id="3.30.160.60:FF:000100">
    <property type="entry name" value="Zinc finger 45-like"/>
    <property type="match status" value="1"/>
</dbReference>
<gene>
    <name evidence="10" type="ORF">BJ085DRAFT_5291</name>
</gene>
<keyword evidence="11" id="KW-1185">Reference proteome</keyword>
<evidence type="ECO:0000256" key="4">
    <source>
        <dbReference type="ARBA" id="ARBA00022833"/>
    </source>
</evidence>
<dbReference type="PROSITE" id="PS00028">
    <property type="entry name" value="ZINC_FINGER_C2H2_1"/>
    <property type="match status" value="1"/>
</dbReference>
<evidence type="ECO:0000313" key="10">
    <source>
        <dbReference type="EMBL" id="RKP34762.1"/>
    </source>
</evidence>
<evidence type="ECO:0000256" key="5">
    <source>
        <dbReference type="ARBA" id="ARBA00023015"/>
    </source>
</evidence>
<keyword evidence="2" id="KW-0677">Repeat</keyword>
<evidence type="ECO:0000256" key="7">
    <source>
        <dbReference type="ARBA" id="ARBA00023242"/>
    </source>
</evidence>
<dbReference type="Pfam" id="PF13894">
    <property type="entry name" value="zf-C2H2_4"/>
    <property type="match status" value="1"/>
</dbReference>
<evidence type="ECO:0000256" key="1">
    <source>
        <dbReference type="ARBA" id="ARBA00022723"/>
    </source>
</evidence>
<feature type="non-terminal residue" evidence="10">
    <location>
        <position position="1"/>
    </location>
</feature>
<evidence type="ECO:0000256" key="8">
    <source>
        <dbReference type="PROSITE-ProRule" id="PRU00042"/>
    </source>
</evidence>
<evidence type="ECO:0000313" key="11">
    <source>
        <dbReference type="Proteomes" id="UP000268162"/>
    </source>
</evidence>
<keyword evidence="6" id="KW-0804">Transcription</keyword>
<dbReference type="SUPFAM" id="SSF57667">
    <property type="entry name" value="beta-beta-alpha zinc fingers"/>
    <property type="match status" value="1"/>
</dbReference>
<evidence type="ECO:0000259" key="9">
    <source>
        <dbReference type="PROSITE" id="PS50157"/>
    </source>
</evidence>
<evidence type="ECO:0000256" key="6">
    <source>
        <dbReference type="ARBA" id="ARBA00023163"/>
    </source>
</evidence>
<keyword evidence="5" id="KW-0805">Transcription regulation</keyword>
<keyword evidence="7" id="KW-0539">Nucleus</keyword>
<proteinExistence type="predicted"/>
<keyword evidence="1" id="KW-0479">Metal-binding</keyword>
<dbReference type="Pfam" id="PF00096">
    <property type="entry name" value="zf-C2H2"/>
    <property type="match status" value="1"/>
</dbReference>
<feature type="non-terminal residue" evidence="10">
    <location>
        <position position="53"/>
    </location>
</feature>
<dbReference type="Gene3D" id="3.30.160.60">
    <property type="entry name" value="Classic Zinc Finger"/>
    <property type="match status" value="2"/>
</dbReference>
<feature type="domain" description="C2H2-type" evidence="9">
    <location>
        <begin position="2"/>
        <end position="29"/>
    </location>
</feature>
<keyword evidence="3 8" id="KW-0863">Zinc-finger</keyword>
<dbReference type="InterPro" id="IPR036236">
    <property type="entry name" value="Znf_C2H2_sf"/>
</dbReference>
<dbReference type="STRING" id="215637.A0A4P9ZQ65"/>
<organism evidence="10 11">
    <name type="scientific">Dimargaris cristalligena</name>
    <dbReference type="NCBI Taxonomy" id="215637"/>
    <lineage>
        <taxon>Eukaryota</taxon>
        <taxon>Fungi</taxon>
        <taxon>Fungi incertae sedis</taxon>
        <taxon>Zoopagomycota</taxon>
        <taxon>Kickxellomycotina</taxon>
        <taxon>Dimargaritomycetes</taxon>
        <taxon>Dimargaritales</taxon>
        <taxon>Dimargaritaceae</taxon>
        <taxon>Dimargaris</taxon>
    </lineage>
</organism>
<evidence type="ECO:0000256" key="3">
    <source>
        <dbReference type="ARBA" id="ARBA00022771"/>
    </source>
</evidence>
<dbReference type="EMBL" id="ML003079">
    <property type="protein sequence ID" value="RKP34762.1"/>
    <property type="molecule type" value="Genomic_DNA"/>
</dbReference>
<dbReference type="SMART" id="SM00355">
    <property type="entry name" value="ZnF_C2H2"/>
    <property type="match status" value="2"/>
</dbReference>
<feature type="domain" description="C2H2-type" evidence="9">
    <location>
        <begin position="30"/>
        <end position="53"/>
    </location>
</feature>
<accession>A0A4P9ZQ65</accession>
<dbReference type="PROSITE" id="PS50157">
    <property type="entry name" value="ZINC_FINGER_C2H2_2"/>
    <property type="match status" value="2"/>
</dbReference>
<dbReference type="PANTHER" id="PTHR47660">
    <property type="entry name" value="TRANSCRIPTION FACTOR WITH C2H2 AND ZN(2)-CYS(6) DNA BINDING DOMAIN (EUROFUNG)-RELATED-RELATED"/>
    <property type="match status" value="1"/>
</dbReference>
<name>A0A4P9ZQ65_9FUNG</name>
<keyword evidence="4" id="KW-0862">Zinc</keyword>
<dbReference type="AlphaFoldDB" id="A0A4P9ZQ65"/>
<reference evidence="11" key="1">
    <citation type="journal article" date="2018" name="Nat. Microbiol.">
        <title>Leveraging single-cell genomics to expand the fungal tree of life.</title>
        <authorList>
            <person name="Ahrendt S.R."/>
            <person name="Quandt C.A."/>
            <person name="Ciobanu D."/>
            <person name="Clum A."/>
            <person name="Salamov A."/>
            <person name="Andreopoulos B."/>
            <person name="Cheng J.F."/>
            <person name="Woyke T."/>
            <person name="Pelin A."/>
            <person name="Henrissat B."/>
            <person name="Reynolds N.K."/>
            <person name="Benny G.L."/>
            <person name="Smith M.E."/>
            <person name="James T.Y."/>
            <person name="Grigoriev I.V."/>
        </authorList>
    </citation>
    <scope>NUCLEOTIDE SEQUENCE [LARGE SCALE GENOMIC DNA]</scope>
    <source>
        <strain evidence="11">RSA 468</strain>
    </source>
</reference>